<keyword evidence="18" id="KW-1185">Reference proteome</keyword>
<dbReference type="Pfam" id="PF03493">
    <property type="entry name" value="BK_channel_a"/>
    <property type="match status" value="1"/>
</dbReference>
<dbReference type="InterPro" id="IPR013099">
    <property type="entry name" value="K_chnl_dom"/>
</dbReference>
<evidence type="ECO:0000256" key="11">
    <source>
        <dbReference type="ARBA" id="ARBA00034430"/>
    </source>
</evidence>
<dbReference type="InterPro" id="IPR003929">
    <property type="entry name" value="K_chnl_BK_asu"/>
</dbReference>
<dbReference type="Proteomes" id="UP000596742">
    <property type="component" value="Unassembled WGS sequence"/>
</dbReference>
<feature type="transmembrane region" description="Helical" evidence="13">
    <location>
        <begin position="435"/>
        <end position="456"/>
    </location>
</feature>
<evidence type="ECO:0008006" key="19">
    <source>
        <dbReference type="Google" id="ProtNLM"/>
    </source>
</evidence>
<dbReference type="GO" id="GO:0015271">
    <property type="term" value="F:outward rectifier potassium channel activity"/>
    <property type="evidence" value="ECO:0007669"/>
    <property type="project" value="TreeGrafter"/>
</dbReference>
<keyword evidence="4 13" id="KW-0812">Transmembrane</keyword>
<dbReference type="Pfam" id="PF07885">
    <property type="entry name" value="Ion_trans_2"/>
    <property type="match status" value="1"/>
</dbReference>
<dbReference type="InterPro" id="IPR047871">
    <property type="entry name" value="K_chnl_Slo-like"/>
</dbReference>
<keyword evidence="9 13" id="KW-0472">Membrane</keyword>
<evidence type="ECO:0000256" key="10">
    <source>
        <dbReference type="ARBA" id="ARBA00023303"/>
    </source>
</evidence>
<feature type="transmembrane region" description="Helical" evidence="13">
    <location>
        <begin position="605"/>
        <end position="626"/>
    </location>
</feature>
<evidence type="ECO:0000256" key="5">
    <source>
        <dbReference type="ARBA" id="ARBA00022826"/>
    </source>
</evidence>
<sequence>MDEVLTTRGKNLNEICIQSGLRILNGRVQGDFIGQLTCFTPNGSSVVDYFISSESLMENISFFKVHKFFGELSDHCQISVMLKIDCRINNNINDKLQFAPSTYIWNETSSQEFITALSSDNIQSKINDFNNKTYDNVDILVADLNSIITEVADKSLKQKQPKKKNSKHLNKRKQPKWFDMSLTCLRRQLDSKEKLLKKYSKDPVVRTSYFSLLKLYRKSRKHKLKEFRQSVMNELDNLHDNNPNKYWDLLKELSKDNNKSSSPDIPSNTWHTMTEQLVCDGIDLKWMAGGDSDDEEELEISPTTKFHEKMSCRGKVRRLLLRKARSRIIFTFFDVVVKVLCCVLYFVRVQTDDINRYKCGGSMCLNGTEPEVAISNEEDGMKFTSAEINWHVLLWVHRPLPLWIVQVVLAVASFSKTLLLLFITKENKLEQITSFLFVMEVICSLPFIVTIFYPVILMNLYVPAFLNCWLLKNAIERLFNDLHFAKQRFQTISTTMSQQILILIIAMICIFFTTICGIQHLQRASLEKPLTMFESLYFTIVTFSTVGYGDISPDIWPGQLFMVVMICVAIAFIPRQIERIITTFMERQKTGGNYSKRQALRSKHVIVCCQFLTSASVMNFLTEFYAHRKLQNHIVILLCPVDPESDMHMILRDPKWSNRVRYMKGSALKDIDLMRCRINEAECLFLLSPAENSNKEQADQQNILKSWAVKDFAPNCNQYIQLFRAENKMHVKFAEHVVCEDEFKYALLANNCLYPGISTLVSLLLHTSTGYEGDLASEPWQQVYGKHSGNEIYHIQLCYSKIFNQFENRKFTEASVEVHEKFGVTLLAVMDVDDSITNEEPKIQLNPGPSYILKKHDFCFYMSVSKEENTNIANIKIEKNDVSQREKNYEKIAQELQRMISDQYNDTNEIDQEEEESVFNTLTSISGGQVGAKLRDLNRSNIGDNELRVGDEDQTDSTGNATDASERELTVGRPPATFFVGPKNADCHLMKVMRSKCCLKWGEDCLHVNDKNANAPRWGQNLIILTAQRINQGLYNFILPLRSCFISIKSLRPIILMFEEDEPSKLFLETIAHFPHVYWMKGKLVCIDDLLTAGINKASHLIVVNREITADPSQMVDAETIVNVQTIHKLFPNINILTELSEKDNMRFMHFQANDEYTLNISRLEKKLKEHNCILTHLFRLPFAAGHVLSGAMLDTLLYQTFVKGYLIKFVRLLLGIDAEQNSGHLSSIKVKRQILAKYRTYGDLYKGLCTITGEIPIAIYRTERRKRAYNDLDETTAGENNNSKQGRSVERKVTINVRHFYERSEQNDVTEIIRNRMKSLHMDEDSYGGGEPIKTVSYIILNPTPSSKLKMGDLIYVIQPSSMFAVPSRLTKKPIRRMSWASARDAASLFHTNRDRSK</sequence>
<dbReference type="InterPro" id="IPR003148">
    <property type="entry name" value="RCK_N"/>
</dbReference>
<dbReference type="Gene3D" id="1.10.287.70">
    <property type="match status" value="1"/>
</dbReference>
<evidence type="ECO:0000256" key="6">
    <source>
        <dbReference type="ARBA" id="ARBA00022958"/>
    </source>
</evidence>
<keyword evidence="6" id="KW-0630">Potassium</keyword>
<keyword evidence="7 13" id="KW-1133">Transmembrane helix</keyword>
<dbReference type="InterPro" id="IPR036691">
    <property type="entry name" value="Endo/exonu/phosph_ase_sf"/>
</dbReference>
<proteinExistence type="predicted"/>
<feature type="transmembrane region" description="Helical" evidence="13">
    <location>
        <begin position="500"/>
        <end position="518"/>
    </location>
</feature>
<dbReference type="FunFam" id="1.10.287.70:FF:000058">
    <property type="entry name" value="Potassium sodium-activated channel subfamily T member 2"/>
    <property type="match status" value="1"/>
</dbReference>
<feature type="transmembrane region" description="Helical" evidence="13">
    <location>
        <begin position="555"/>
        <end position="573"/>
    </location>
</feature>
<evidence type="ECO:0000259" key="15">
    <source>
        <dbReference type="Pfam" id="PF07885"/>
    </source>
</evidence>
<keyword evidence="2" id="KW-0813">Transport</keyword>
<keyword evidence="5" id="KW-0631">Potassium channel</keyword>
<keyword evidence="3" id="KW-0633">Potassium transport</keyword>
<evidence type="ECO:0000256" key="13">
    <source>
        <dbReference type="SAM" id="Phobius"/>
    </source>
</evidence>
<dbReference type="PANTHER" id="PTHR10027">
    <property type="entry name" value="CALCIUM-ACTIVATED POTASSIUM CHANNEL ALPHA CHAIN"/>
    <property type="match status" value="1"/>
</dbReference>
<dbReference type="EMBL" id="UYJE01001647">
    <property type="protein sequence ID" value="VDI03892.1"/>
    <property type="molecule type" value="Genomic_DNA"/>
</dbReference>
<gene>
    <name evidence="17" type="ORF">MGAL_10B057858</name>
</gene>
<evidence type="ECO:0000256" key="2">
    <source>
        <dbReference type="ARBA" id="ARBA00022448"/>
    </source>
</evidence>
<evidence type="ECO:0000259" key="14">
    <source>
        <dbReference type="Pfam" id="PF03493"/>
    </source>
</evidence>
<evidence type="ECO:0000256" key="1">
    <source>
        <dbReference type="ARBA" id="ARBA00004141"/>
    </source>
</evidence>
<protein>
    <recommendedName>
        <fullName evidence="19">Potassium channel subfamily T member 2</fullName>
    </recommendedName>
</protein>
<evidence type="ECO:0000256" key="4">
    <source>
        <dbReference type="ARBA" id="ARBA00022692"/>
    </source>
</evidence>
<evidence type="ECO:0000313" key="17">
    <source>
        <dbReference type="EMBL" id="VDI03892.1"/>
    </source>
</evidence>
<organism evidence="17 18">
    <name type="scientific">Mytilus galloprovincialis</name>
    <name type="common">Mediterranean mussel</name>
    <dbReference type="NCBI Taxonomy" id="29158"/>
    <lineage>
        <taxon>Eukaryota</taxon>
        <taxon>Metazoa</taxon>
        <taxon>Spiralia</taxon>
        <taxon>Lophotrochozoa</taxon>
        <taxon>Mollusca</taxon>
        <taxon>Bivalvia</taxon>
        <taxon>Autobranchia</taxon>
        <taxon>Pteriomorphia</taxon>
        <taxon>Mytilida</taxon>
        <taxon>Mytiloidea</taxon>
        <taxon>Mytilidae</taxon>
        <taxon>Mytilinae</taxon>
        <taxon>Mytilus</taxon>
    </lineage>
</organism>
<evidence type="ECO:0000256" key="3">
    <source>
        <dbReference type="ARBA" id="ARBA00022538"/>
    </source>
</evidence>
<evidence type="ECO:0000259" key="16">
    <source>
        <dbReference type="Pfam" id="PF22614"/>
    </source>
</evidence>
<feature type="domain" description="RCK N-terminal" evidence="16">
    <location>
        <begin position="1020"/>
        <end position="1138"/>
    </location>
</feature>
<dbReference type="SUPFAM" id="SSF81324">
    <property type="entry name" value="Voltage-gated potassium channels"/>
    <property type="match status" value="1"/>
</dbReference>
<evidence type="ECO:0000256" key="8">
    <source>
        <dbReference type="ARBA" id="ARBA00023065"/>
    </source>
</evidence>
<feature type="transmembrane region" description="Helical" evidence="13">
    <location>
        <begin position="328"/>
        <end position="347"/>
    </location>
</feature>
<dbReference type="Pfam" id="PF22614">
    <property type="entry name" value="Slo-like_RCK"/>
    <property type="match status" value="2"/>
</dbReference>
<dbReference type="GO" id="GO:0005886">
    <property type="term" value="C:plasma membrane"/>
    <property type="evidence" value="ECO:0007669"/>
    <property type="project" value="TreeGrafter"/>
</dbReference>
<evidence type="ECO:0000256" key="12">
    <source>
        <dbReference type="SAM" id="MobiDB-lite"/>
    </source>
</evidence>
<feature type="region of interest" description="Disordered" evidence="12">
    <location>
        <begin position="943"/>
        <end position="968"/>
    </location>
</feature>
<comment type="caution">
    <text evidence="17">The sequence shown here is derived from an EMBL/GenBank/DDBJ whole genome shotgun (WGS) entry which is preliminary data.</text>
</comment>
<evidence type="ECO:0000256" key="7">
    <source>
        <dbReference type="ARBA" id="ARBA00022989"/>
    </source>
</evidence>
<feature type="transmembrane region" description="Helical" evidence="13">
    <location>
        <begin position="530"/>
        <end position="549"/>
    </location>
</feature>
<keyword evidence="10" id="KW-0407">Ion channel</keyword>
<name>A0A8B6CE29_MYTGA</name>
<keyword evidence="8" id="KW-0406">Ion transport</keyword>
<dbReference type="PANTHER" id="PTHR10027:SF10">
    <property type="entry name" value="SLOWPOKE 2, ISOFORM D"/>
    <property type="match status" value="1"/>
</dbReference>
<comment type="catalytic activity">
    <reaction evidence="11">
        <text>K(+)(in) = K(+)(out)</text>
        <dbReference type="Rhea" id="RHEA:29463"/>
        <dbReference type="ChEBI" id="CHEBI:29103"/>
    </reaction>
</comment>
<dbReference type="FunFam" id="3.40.50.720:FF:000034">
    <property type="entry name" value="Potassium channel subfamily T member 1"/>
    <property type="match status" value="1"/>
</dbReference>
<dbReference type="GO" id="GO:0005228">
    <property type="term" value="F:intracellular sodium-activated potassium channel activity"/>
    <property type="evidence" value="ECO:0007669"/>
    <property type="project" value="TreeGrafter"/>
</dbReference>
<dbReference type="Gene3D" id="3.60.10.10">
    <property type="entry name" value="Endonuclease/exonuclease/phosphatase"/>
    <property type="match status" value="1"/>
</dbReference>
<reference evidence="17" key="1">
    <citation type="submission" date="2018-11" db="EMBL/GenBank/DDBJ databases">
        <authorList>
            <person name="Alioto T."/>
            <person name="Alioto T."/>
        </authorList>
    </citation>
    <scope>NUCLEOTIDE SEQUENCE</scope>
</reference>
<feature type="domain" description="Calcium-activated potassium channel BK alpha subunit" evidence="14">
    <location>
        <begin position="735"/>
        <end position="829"/>
    </location>
</feature>
<feature type="transmembrane region" description="Helical" evidence="13">
    <location>
        <begin position="400"/>
        <end position="423"/>
    </location>
</feature>
<dbReference type="FunFam" id="3.40.50.720:FF:000011">
    <property type="entry name" value="Potassium channel subfamily T member 1"/>
    <property type="match status" value="1"/>
</dbReference>
<comment type="subcellular location">
    <subcellularLocation>
        <location evidence="1">Membrane</location>
        <topology evidence="1">Multi-pass membrane protein</topology>
    </subcellularLocation>
</comment>
<accession>A0A8B6CE29</accession>
<evidence type="ECO:0000313" key="18">
    <source>
        <dbReference type="Proteomes" id="UP000596742"/>
    </source>
</evidence>
<evidence type="ECO:0000256" key="9">
    <source>
        <dbReference type="ARBA" id="ARBA00023136"/>
    </source>
</evidence>
<dbReference type="Gene3D" id="3.40.50.720">
    <property type="entry name" value="NAD(P)-binding Rossmann-like Domain"/>
    <property type="match status" value="2"/>
</dbReference>
<dbReference type="OrthoDB" id="257992at2759"/>
<feature type="domain" description="RCK N-terminal" evidence="16">
    <location>
        <begin position="602"/>
        <end position="719"/>
    </location>
</feature>
<feature type="domain" description="Potassium channel" evidence="15">
    <location>
        <begin position="509"/>
        <end position="584"/>
    </location>
</feature>